<dbReference type="InterPro" id="IPR009712">
    <property type="entry name" value="Vibrio_phage_Vf33_Vpf117"/>
</dbReference>
<comment type="caution">
    <text evidence="1">The sequence shown here is derived from an EMBL/GenBank/DDBJ whole genome shotgun (WGS) entry which is preliminary data.</text>
</comment>
<organism evidence="1 2">
    <name type="scientific">Vibrio cholerae</name>
    <dbReference type="NCBI Taxonomy" id="666"/>
    <lineage>
        <taxon>Bacteria</taxon>
        <taxon>Pseudomonadati</taxon>
        <taxon>Pseudomonadota</taxon>
        <taxon>Gammaproteobacteria</taxon>
        <taxon>Vibrionales</taxon>
        <taxon>Vibrionaceae</taxon>
        <taxon>Vibrio</taxon>
    </lineage>
</organism>
<evidence type="ECO:0000313" key="2">
    <source>
        <dbReference type="Proteomes" id="UP000323819"/>
    </source>
</evidence>
<name>A0ABD7SMJ6_VIBCL</name>
<dbReference type="EMBL" id="VSIJ01000027">
    <property type="protein sequence ID" value="TXX65716.1"/>
    <property type="molecule type" value="Genomic_DNA"/>
</dbReference>
<evidence type="ECO:0000313" key="1">
    <source>
        <dbReference type="EMBL" id="TXX65716.1"/>
    </source>
</evidence>
<sequence>MARSRVFVLGINFVWNQMQGDHAILNLSRPLREVNAEKYKRRTLGECGEVNPQYDQYLHIDRKYAEKLEKSGAFVGRREYDVEVALNPLDPLAGSIVVDMVPVDPEVKKHFEASLGKVSA</sequence>
<accession>A0ABD7SMJ6</accession>
<dbReference type="AlphaFoldDB" id="A0ABD7SMJ6"/>
<proteinExistence type="predicted"/>
<gene>
    <name evidence="1" type="ORF">FXF03_09875</name>
</gene>
<dbReference type="Pfam" id="PF06950">
    <property type="entry name" value="DUF1293"/>
    <property type="match status" value="1"/>
</dbReference>
<dbReference type="Proteomes" id="UP000323819">
    <property type="component" value="Unassembled WGS sequence"/>
</dbReference>
<reference evidence="1 2" key="1">
    <citation type="submission" date="2019-06" db="EMBL/GenBank/DDBJ databases">
        <title>Vibrio cholerae phylogeny based on whole-genome sequencing reveals genetic diversity and population strucutre.</title>
        <authorList>
            <person name="Zhiqiu Y."/>
            <person name="Bin L."/>
            <person name="Lingyan J."/>
        </authorList>
    </citation>
    <scope>NUCLEOTIDE SEQUENCE [LARGE SCALE GENOMIC DNA]</scope>
    <source>
        <strain evidence="1 2">N2814</strain>
    </source>
</reference>
<protein>
    <submittedName>
        <fullName evidence="1">DUF1293 domain-containing protein</fullName>
    </submittedName>
</protein>
<dbReference type="RefSeq" id="WP_001896626.1">
    <property type="nucleotide sequence ID" value="NZ_CP053795.1"/>
</dbReference>